<dbReference type="RefSeq" id="WP_304378949.1">
    <property type="nucleotide sequence ID" value="NZ_JAUOZU010000025.1"/>
</dbReference>
<dbReference type="InterPro" id="IPR009628">
    <property type="entry name" value="Phage_tape_measure_N"/>
</dbReference>
<evidence type="ECO:0000256" key="2">
    <source>
        <dbReference type="SAM" id="MobiDB-lite"/>
    </source>
</evidence>
<comment type="caution">
    <text evidence="4">The sequence shown here is derived from an EMBL/GenBank/DDBJ whole genome shotgun (WGS) entry which is preliminary data.</text>
</comment>
<dbReference type="Proteomes" id="UP001174932">
    <property type="component" value="Unassembled WGS sequence"/>
</dbReference>
<feature type="region of interest" description="Disordered" evidence="2">
    <location>
        <begin position="527"/>
        <end position="552"/>
    </location>
</feature>
<gene>
    <name evidence="4" type="ORF">Q4481_23945</name>
</gene>
<feature type="coiled-coil region" evidence="1">
    <location>
        <begin position="621"/>
        <end position="648"/>
    </location>
</feature>
<organism evidence="4 5">
    <name type="scientific">Rhizobium alvei</name>
    <dbReference type="NCBI Taxonomy" id="1132659"/>
    <lineage>
        <taxon>Bacteria</taxon>
        <taxon>Pseudomonadati</taxon>
        <taxon>Pseudomonadota</taxon>
        <taxon>Alphaproteobacteria</taxon>
        <taxon>Hyphomicrobiales</taxon>
        <taxon>Rhizobiaceae</taxon>
        <taxon>Rhizobium/Agrobacterium group</taxon>
        <taxon>Rhizobium</taxon>
    </lineage>
</organism>
<dbReference type="EMBL" id="JAUOZU010000025">
    <property type="protein sequence ID" value="MDO6967020.1"/>
    <property type="molecule type" value="Genomic_DNA"/>
</dbReference>
<evidence type="ECO:0000313" key="4">
    <source>
        <dbReference type="EMBL" id="MDO6967020.1"/>
    </source>
</evidence>
<proteinExistence type="predicted"/>
<dbReference type="SUPFAM" id="SSF53955">
    <property type="entry name" value="Lysozyme-like"/>
    <property type="match status" value="1"/>
</dbReference>
<reference evidence="4" key="2">
    <citation type="submission" date="2023-07" db="EMBL/GenBank/DDBJ databases">
        <authorList>
            <person name="Shen H."/>
        </authorList>
    </citation>
    <scope>NUCLEOTIDE SEQUENCE</scope>
    <source>
        <strain evidence="4">TNR-22</strain>
    </source>
</reference>
<accession>A0ABT8YU43</accession>
<evidence type="ECO:0000259" key="3">
    <source>
        <dbReference type="Pfam" id="PF06791"/>
    </source>
</evidence>
<feature type="domain" description="Bacteriophage tail tape measure N-terminal" evidence="3">
    <location>
        <begin position="143"/>
        <end position="286"/>
    </location>
</feature>
<name>A0ABT8YU43_9HYPH</name>
<dbReference type="Pfam" id="PF06791">
    <property type="entry name" value="TMP_2"/>
    <property type="match status" value="1"/>
</dbReference>
<sequence>MTQAMKLSILIGADASGAKAGGAEAERAIDKVGQTAQKTARSIQAMIEAETGVRNIGANSNLRADDLAAYGAQMDALRARYNPLFAAVQRYRTEVAAIRDAHKIGAISASEMTAAMERERAAANASIAAIRGRNAAVAAMPGQAVSGAQGFQTANIAAQFQDIGVSAAMGMSPLQIALQQGTQLSAVFASMDSPIKGIGAALTSLISPMSLLTIGSIALGTAAAQWFASGEEGVDNFEAALDKHRATLDALKATYGELARSANFGPSDSFSDASLRNSLTSLSSAMREQYAAMFAAVAEGATDATNGTTGDLGALARAAETNKVFADSIRYLLDTAAAGAADLDGFNAKIDEAVTTSLKMAGASGDVHAFAEQLRAMAEDALQVGSGFEAFSGPINKLRAQIATGIKPDLAAFQAEVEKLGQQSGFQRQADQVILLGDKLVDLANKYRELETIQNRVAGGDHAAQLKAMSDGIGNMVTANDKANLDKIYNDLLGSTLGRTEAGVREIERVYRDARLRIENESPTVINSDGQLTVPAVPASRPNSLDYDPNEELNKKLEQERKRAADELEREIKKQQDYLKTQSDSIGRLELEISLVGKSADERARAIAAYEAEIKIRELGLATMSKEAEQLRTNAAQMANLKLELERQQGAWSTVQNAGSSAIDSLVVGTGSLKDSLKSVTSTLLTTFQQLAFANPLKNNLLGTNLPTLGDLFAGKSASPLSTTSTAAMTVTAGTVMINGSPLGLPGLGTTSLFGNAANTNIAAATTGNMAMYQQAIAAIESGGNYGALGPWTNGDRAYGKYQVMGNNIGPWTEQALGQRMTPDQFLANPAAQDAVFNQQFSASMAKYGTPQDAASVWFTGRPQAQGANSADVLGTTGRQYVDKFNGQLAKLSTTSTNAAANVDKMASSSVDASKALTDGSGSLLSSINKTSQALPAQTPAPATTINSTGGLFSGLISGIGGAVSGIGSAISSIFSSIFSNLFADGAAFSSGSVVAFANGGVVDRPTFFPMSRGRTGLMGEAGEEAIMPLARGADGRLGVRNVVPRAVRQSGGEMRMALSTSHTLHIYGTTNEEILRQANEGTRAALEERDRAWVASFPEMIEAWRRDPNARWSG</sequence>
<protein>
    <submittedName>
        <fullName evidence="4">Phage tail length tape measure family protein</fullName>
    </submittedName>
</protein>
<keyword evidence="1" id="KW-0175">Coiled coil</keyword>
<reference evidence="4" key="1">
    <citation type="journal article" date="2015" name="Int. J. Syst. Evol. Microbiol.">
        <title>Rhizobium alvei sp. nov., isolated from a freshwater river.</title>
        <authorList>
            <person name="Sheu S.Y."/>
            <person name="Huang H.W."/>
            <person name="Young C.C."/>
            <person name="Chen W.M."/>
        </authorList>
    </citation>
    <scope>NUCLEOTIDE SEQUENCE</scope>
    <source>
        <strain evidence="4">TNR-22</strain>
    </source>
</reference>
<keyword evidence="5" id="KW-1185">Reference proteome</keyword>
<evidence type="ECO:0000313" key="5">
    <source>
        <dbReference type="Proteomes" id="UP001174932"/>
    </source>
</evidence>
<dbReference type="InterPro" id="IPR023346">
    <property type="entry name" value="Lysozyme-like_dom_sf"/>
</dbReference>
<evidence type="ECO:0000256" key="1">
    <source>
        <dbReference type="SAM" id="Coils"/>
    </source>
</evidence>